<dbReference type="GO" id="GO:0046983">
    <property type="term" value="F:protein dimerization activity"/>
    <property type="evidence" value="ECO:0007669"/>
    <property type="project" value="UniProtKB-UniRule"/>
</dbReference>
<dbReference type="Pfam" id="PF02518">
    <property type="entry name" value="HATPase_c"/>
    <property type="match status" value="1"/>
</dbReference>
<dbReference type="GO" id="GO:0005886">
    <property type="term" value="C:plasma membrane"/>
    <property type="evidence" value="ECO:0007669"/>
    <property type="project" value="UniProtKB-SubCell"/>
</dbReference>
<dbReference type="PROSITE" id="PS50109">
    <property type="entry name" value="HIS_KIN"/>
    <property type="match status" value="1"/>
</dbReference>
<dbReference type="PROSITE" id="PS50885">
    <property type="entry name" value="HAMP"/>
    <property type="match status" value="1"/>
</dbReference>
<dbReference type="SMART" id="SM00387">
    <property type="entry name" value="HATPase_c"/>
    <property type="match status" value="1"/>
</dbReference>
<dbReference type="InterPro" id="IPR005467">
    <property type="entry name" value="His_kinase_dom"/>
</dbReference>
<gene>
    <name evidence="19" type="primary">narX_2</name>
    <name evidence="19" type="ORF">D791_03557</name>
</gene>
<dbReference type="Pfam" id="PF13675">
    <property type="entry name" value="PilJ"/>
    <property type="match status" value="1"/>
</dbReference>
<evidence type="ECO:0000256" key="2">
    <source>
        <dbReference type="ARBA" id="ARBA00004429"/>
    </source>
</evidence>
<dbReference type="CDD" id="cd16917">
    <property type="entry name" value="HATPase_UhpB-NarQ-NarX-like"/>
    <property type="match status" value="1"/>
</dbReference>
<dbReference type="Pfam" id="PF07730">
    <property type="entry name" value="HisKA_3"/>
    <property type="match status" value="1"/>
</dbReference>
<dbReference type="InterPro" id="IPR029095">
    <property type="entry name" value="NarX-like_N"/>
</dbReference>
<evidence type="ECO:0000256" key="14">
    <source>
        <dbReference type="PIRNR" id="PIRNR003167"/>
    </source>
</evidence>
<dbReference type="CDD" id="cd19408">
    <property type="entry name" value="NarX_NarQ_sensor"/>
    <property type="match status" value="1"/>
</dbReference>
<dbReference type="CDD" id="cd06225">
    <property type="entry name" value="HAMP"/>
    <property type="match status" value="1"/>
</dbReference>
<evidence type="ECO:0000256" key="11">
    <source>
        <dbReference type="ARBA" id="ARBA00022989"/>
    </source>
</evidence>
<dbReference type="RefSeq" id="WP_051514630.1">
    <property type="nucleotide sequence ID" value="NZ_AONB01000023.1"/>
</dbReference>
<accession>W9V089</accession>
<evidence type="ECO:0000256" key="8">
    <source>
        <dbReference type="ARBA" id="ARBA00022741"/>
    </source>
</evidence>
<feature type="domain" description="HAMP" evidence="18">
    <location>
        <begin position="172"/>
        <end position="224"/>
    </location>
</feature>
<sequence>MAMISILASFTVAERTRGDAAALNIAGSLRMQTYRILNTLHELRFDLEKDSVSLNAKLSHALDDFTDRLKQPDLIRAMKKATDQQLVAQHQKIEHLWVHQVMPSLRAENRWDASHFYDQEKTLEALFIEIDSLVSILENNTENKIRLLLFIQFTCLAFAIVIILVSVEDLRKKIAQPLKRLMLLVREASQHNFSIRSELKGEDELSALGQTFDDMATQLSASYANLEARVKQKTLELERSHAALQLLHDASHHLYEHGGDLCRGAVPVLKAVEKLLDIGPTNLYLASDEMPHLTPVMTTQVITRPAYCKDYSCNACLKTDTPDPIPVSEKTKIKLTLPISAGNQQLGTLETHYPQGRVLSDRAIRLLETLTDQIGTAVYLHNKSSERQQLSLLEERTVIARELHDSLAQSLSYLKMQVSRLQKVQQKETVSATQETIIAEIRTGLNNAYAQLRELLTTFRLQLNQPSLKEAIQQTIDEFSKRMQLSIQFDYSLPPSLLSPNEEVHLLQIMREALSNIHKHAQATAIAVELSFVRASVHLLIQDNGVGLKDGKVPENHYGLIIMRDRSMTLGGHLSIENRPEGGVQLHLNFSPVSVKTPSSIMLTPIQPS</sequence>
<dbReference type="EMBL" id="AONB01000023">
    <property type="protein sequence ID" value="EXJ09552.1"/>
    <property type="molecule type" value="Genomic_DNA"/>
</dbReference>
<evidence type="ECO:0000256" key="10">
    <source>
        <dbReference type="ARBA" id="ARBA00022840"/>
    </source>
</evidence>
<proteinExistence type="predicted"/>
<dbReference type="PANTHER" id="PTHR24421">
    <property type="entry name" value="NITRATE/NITRITE SENSOR PROTEIN NARX-RELATED"/>
    <property type="match status" value="1"/>
</dbReference>
<reference evidence="20" key="1">
    <citation type="submission" date="2012-11" db="EMBL/GenBank/DDBJ databases">
        <authorList>
            <person name="Singh A."/>
            <person name="Pinnaka A.K."/>
            <person name="Vaidya B."/>
        </authorList>
    </citation>
    <scope>NUCLEOTIDE SEQUENCE [LARGE SCALE GENOMIC DNA]</scope>
    <source>
        <strain evidence="20">AK23</strain>
    </source>
</reference>
<comment type="subcellular location">
    <subcellularLocation>
        <location evidence="2">Cell inner membrane</location>
        <topology evidence="2">Multi-pass membrane protein</topology>
    </subcellularLocation>
</comment>
<reference evidence="19 20" key="2">
    <citation type="journal article" date="2015" name="Syst. Appl. Microbiol.">
        <title>Nitrincola nitratireducens sp. nov. isolated from a haloalkaline crater lake.</title>
        <authorList>
            <person name="Singh A."/>
            <person name="Vaidya B."/>
            <person name="Tanuku N.R."/>
            <person name="Pinnaka A.K."/>
        </authorList>
    </citation>
    <scope>NUCLEOTIDE SEQUENCE [LARGE SCALE GENOMIC DNA]</scope>
    <source>
        <strain evidence="19 20">AK23</strain>
    </source>
</reference>
<keyword evidence="4 14" id="KW-0997">Cell inner membrane</keyword>
<keyword evidence="5" id="KW-0597">Phosphoprotein</keyword>
<keyword evidence="12 14" id="KW-0902">Two-component regulatory system</keyword>
<keyword evidence="20" id="KW-1185">Reference proteome</keyword>
<dbReference type="Gene3D" id="6.10.340.10">
    <property type="match status" value="1"/>
</dbReference>
<dbReference type="Gene3D" id="1.20.120.960">
    <property type="entry name" value="Histidine kinase NarX, sensor domain"/>
    <property type="match status" value="1"/>
</dbReference>
<evidence type="ECO:0000256" key="4">
    <source>
        <dbReference type="ARBA" id="ARBA00022519"/>
    </source>
</evidence>
<dbReference type="Proteomes" id="UP000019464">
    <property type="component" value="Unassembled WGS sequence"/>
</dbReference>
<dbReference type="InterPro" id="IPR050482">
    <property type="entry name" value="Sensor_HK_TwoCompSys"/>
</dbReference>
<dbReference type="Pfam" id="PF00672">
    <property type="entry name" value="HAMP"/>
    <property type="match status" value="1"/>
</dbReference>
<dbReference type="InterPro" id="IPR036890">
    <property type="entry name" value="HATPase_C_sf"/>
</dbReference>
<evidence type="ECO:0000256" key="5">
    <source>
        <dbReference type="ARBA" id="ARBA00022553"/>
    </source>
</evidence>
<feature type="coiled-coil region" evidence="15">
    <location>
        <begin position="216"/>
        <end position="243"/>
    </location>
</feature>
<organism evidence="19 20">
    <name type="scientific">Nitrincola nitratireducens</name>
    <dbReference type="NCBI Taxonomy" id="1229521"/>
    <lineage>
        <taxon>Bacteria</taxon>
        <taxon>Pseudomonadati</taxon>
        <taxon>Pseudomonadota</taxon>
        <taxon>Gammaproteobacteria</taxon>
        <taxon>Oceanospirillales</taxon>
        <taxon>Oceanospirillaceae</taxon>
        <taxon>Nitrincola</taxon>
    </lineage>
</organism>
<name>W9V089_9GAMM</name>
<evidence type="ECO:0000313" key="20">
    <source>
        <dbReference type="Proteomes" id="UP000019464"/>
    </source>
</evidence>
<keyword evidence="6 14" id="KW-0808">Transferase</keyword>
<dbReference type="SMART" id="SM00304">
    <property type="entry name" value="HAMP"/>
    <property type="match status" value="1"/>
</dbReference>
<feature type="domain" description="Histidine kinase" evidence="17">
    <location>
        <begin position="398"/>
        <end position="594"/>
    </location>
</feature>
<dbReference type="Gene3D" id="3.30.450.40">
    <property type="match status" value="1"/>
</dbReference>
<evidence type="ECO:0000313" key="19">
    <source>
        <dbReference type="EMBL" id="EXJ09552.1"/>
    </source>
</evidence>
<keyword evidence="10 14" id="KW-0067">ATP-binding</keyword>
<keyword evidence="7 16" id="KW-0812">Transmembrane</keyword>
<keyword evidence="3 14" id="KW-1003">Cell membrane</keyword>
<dbReference type="STRING" id="1229521.D791_03557"/>
<keyword evidence="13 14" id="KW-0472">Membrane</keyword>
<evidence type="ECO:0000259" key="18">
    <source>
        <dbReference type="PROSITE" id="PS50885"/>
    </source>
</evidence>
<dbReference type="Gene3D" id="3.30.565.10">
    <property type="entry name" value="Histidine kinase-like ATPase, C-terminal domain"/>
    <property type="match status" value="1"/>
</dbReference>
<dbReference type="Gene3D" id="1.20.5.1930">
    <property type="match status" value="1"/>
</dbReference>
<dbReference type="PATRIC" id="fig|1229521.3.peg.3588"/>
<evidence type="ECO:0000256" key="3">
    <source>
        <dbReference type="ARBA" id="ARBA00022475"/>
    </source>
</evidence>
<evidence type="ECO:0000256" key="1">
    <source>
        <dbReference type="ARBA" id="ARBA00000085"/>
    </source>
</evidence>
<protein>
    <recommendedName>
        <fullName evidence="14">Sensor protein</fullName>
        <ecNumber evidence="14">2.7.13.3</ecNumber>
    </recommendedName>
</protein>
<evidence type="ECO:0000256" key="16">
    <source>
        <dbReference type="SAM" id="Phobius"/>
    </source>
</evidence>
<dbReference type="GO" id="GO:0005524">
    <property type="term" value="F:ATP binding"/>
    <property type="evidence" value="ECO:0007669"/>
    <property type="project" value="UniProtKB-UniRule"/>
</dbReference>
<comment type="caution">
    <text evidence="19">The sequence shown here is derived from an EMBL/GenBank/DDBJ whole genome shotgun (WGS) entry which is preliminary data.</text>
</comment>
<dbReference type="InterPro" id="IPR011712">
    <property type="entry name" value="Sig_transdc_His_kin_sub3_dim/P"/>
</dbReference>
<dbReference type="InterPro" id="IPR016380">
    <property type="entry name" value="Sig_transdc_His_kin_NarX/NarQ"/>
</dbReference>
<evidence type="ECO:0000256" key="13">
    <source>
        <dbReference type="ARBA" id="ARBA00023136"/>
    </source>
</evidence>
<keyword evidence="9 14" id="KW-0418">Kinase</keyword>
<evidence type="ECO:0000256" key="7">
    <source>
        <dbReference type="ARBA" id="ARBA00022692"/>
    </source>
</evidence>
<dbReference type="SUPFAM" id="SSF158472">
    <property type="entry name" value="HAMP domain-like"/>
    <property type="match status" value="1"/>
</dbReference>
<dbReference type="SUPFAM" id="SSF55874">
    <property type="entry name" value="ATPase domain of HSP90 chaperone/DNA topoisomerase II/histidine kinase"/>
    <property type="match status" value="1"/>
</dbReference>
<dbReference type="PIRSF" id="PIRSF003167">
    <property type="entry name" value="STHK_NarX/NarQ"/>
    <property type="match status" value="1"/>
</dbReference>
<dbReference type="InterPro" id="IPR029016">
    <property type="entry name" value="GAF-like_dom_sf"/>
</dbReference>
<feature type="transmembrane region" description="Helical" evidence="16">
    <location>
        <begin position="147"/>
        <end position="167"/>
    </location>
</feature>
<dbReference type="PANTHER" id="PTHR24421:SF51">
    <property type="entry name" value="NITRATE_NITRITE SENSOR PROTEIN NARX"/>
    <property type="match status" value="1"/>
</dbReference>
<dbReference type="InterPro" id="IPR003660">
    <property type="entry name" value="HAMP_dom"/>
</dbReference>
<dbReference type="InterPro" id="IPR042295">
    <property type="entry name" value="NarX-like_N_sf"/>
</dbReference>
<keyword evidence="11 16" id="KW-1133">Transmembrane helix</keyword>
<dbReference type="SUPFAM" id="SSF55781">
    <property type="entry name" value="GAF domain-like"/>
    <property type="match status" value="1"/>
</dbReference>
<keyword evidence="15" id="KW-0175">Coiled coil</keyword>
<dbReference type="AlphaFoldDB" id="W9V089"/>
<evidence type="ECO:0000256" key="15">
    <source>
        <dbReference type="SAM" id="Coils"/>
    </source>
</evidence>
<keyword evidence="8 14" id="KW-0547">Nucleotide-binding</keyword>
<evidence type="ECO:0000256" key="12">
    <source>
        <dbReference type="ARBA" id="ARBA00023012"/>
    </source>
</evidence>
<comment type="catalytic activity">
    <reaction evidence="1 14">
        <text>ATP + protein L-histidine = ADP + protein N-phospho-L-histidine.</text>
        <dbReference type="EC" id="2.7.13.3"/>
    </reaction>
</comment>
<dbReference type="GO" id="GO:0000155">
    <property type="term" value="F:phosphorelay sensor kinase activity"/>
    <property type="evidence" value="ECO:0007669"/>
    <property type="project" value="UniProtKB-UniRule"/>
</dbReference>
<evidence type="ECO:0000256" key="9">
    <source>
        <dbReference type="ARBA" id="ARBA00022777"/>
    </source>
</evidence>
<dbReference type="InterPro" id="IPR003594">
    <property type="entry name" value="HATPase_dom"/>
</dbReference>
<evidence type="ECO:0000256" key="6">
    <source>
        <dbReference type="ARBA" id="ARBA00022679"/>
    </source>
</evidence>
<dbReference type="EC" id="2.7.13.3" evidence="14"/>
<evidence type="ECO:0000259" key="17">
    <source>
        <dbReference type="PROSITE" id="PS50109"/>
    </source>
</evidence>